<evidence type="ECO:0000313" key="10">
    <source>
        <dbReference type="Proteomes" id="UP000184368"/>
    </source>
</evidence>
<gene>
    <name evidence="9" type="ORF">SAMN05444008_1032</name>
</gene>
<evidence type="ECO:0000256" key="3">
    <source>
        <dbReference type="ARBA" id="ARBA00022670"/>
    </source>
</evidence>
<dbReference type="GO" id="GO:0008236">
    <property type="term" value="F:serine-type peptidase activity"/>
    <property type="evidence" value="ECO:0007669"/>
    <property type="project" value="UniProtKB-KW"/>
</dbReference>
<evidence type="ECO:0000259" key="8">
    <source>
        <dbReference type="Pfam" id="PF17676"/>
    </source>
</evidence>
<dbReference type="InterPro" id="IPR029062">
    <property type="entry name" value="Class_I_gatase-like"/>
</dbReference>
<dbReference type="Pfam" id="PF02016">
    <property type="entry name" value="Peptidase_S66"/>
    <property type="match status" value="1"/>
</dbReference>
<dbReference type="EMBL" id="FQUO01000003">
    <property type="protein sequence ID" value="SHE79600.1"/>
    <property type="molecule type" value="Genomic_DNA"/>
</dbReference>
<organism evidence="9 10">
    <name type="scientific">Cnuella takakiae</name>
    <dbReference type="NCBI Taxonomy" id="1302690"/>
    <lineage>
        <taxon>Bacteria</taxon>
        <taxon>Pseudomonadati</taxon>
        <taxon>Bacteroidota</taxon>
        <taxon>Chitinophagia</taxon>
        <taxon>Chitinophagales</taxon>
        <taxon>Chitinophagaceae</taxon>
        <taxon>Cnuella</taxon>
    </lineage>
</organism>
<evidence type="ECO:0000313" key="9">
    <source>
        <dbReference type="EMBL" id="SHE79600.1"/>
    </source>
</evidence>
<dbReference type="InterPro" id="IPR027461">
    <property type="entry name" value="Carboxypeptidase_A_C_sf"/>
</dbReference>
<keyword evidence="5" id="KW-0720">Serine protease</keyword>
<reference evidence="9 10" key="1">
    <citation type="submission" date="2016-11" db="EMBL/GenBank/DDBJ databases">
        <authorList>
            <person name="Jaros S."/>
            <person name="Januszkiewicz K."/>
            <person name="Wedrychowicz H."/>
        </authorList>
    </citation>
    <scope>NUCLEOTIDE SEQUENCE [LARGE SCALE GENOMIC DNA]</scope>
    <source>
        <strain evidence="9 10">DSM 26897</strain>
    </source>
</reference>
<feature type="active site" description="Nucleophile" evidence="6">
    <location>
        <position position="111"/>
    </location>
</feature>
<dbReference type="CDD" id="cd07025">
    <property type="entry name" value="Peptidase_S66"/>
    <property type="match status" value="1"/>
</dbReference>
<evidence type="ECO:0000256" key="6">
    <source>
        <dbReference type="PIRSR" id="PIRSR028757-1"/>
    </source>
</evidence>
<feature type="domain" description="LD-carboxypeptidase N-terminal" evidence="7">
    <location>
        <begin position="14"/>
        <end position="131"/>
    </location>
</feature>
<evidence type="ECO:0000256" key="2">
    <source>
        <dbReference type="ARBA" id="ARBA00022645"/>
    </source>
</evidence>
<dbReference type="STRING" id="1302690.BUE76_07385"/>
<dbReference type="InterPro" id="IPR040921">
    <property type="entry name" value="Peptidase_S66C"/>
</dbReference>
<dbReference type="SUPFAM" id="SSF52317">
    <property type="entry name" value="Class I glutamine amidotransferase-like"/>
    <property type="match status" value="1"/>
</dbReference>
<keyword evidence="10" id="KW-1185">Reference proteome</keyword>
<dbReference type="PANTHER" id="PTHR30237:SF2">
    <property type="entry name" value="MUREIN TETRAPEPTIDE CARBOXYPEPTIDASE"/>
    <property type="match status" value="1"/>
</dbReference>
<evidence type="ECO:0000256" key="4">
    <source>
        <dbReference type="ARBA" id="ARBA00022801"/>
    </source>
</evidence>
<dbReference type="PANTHER" id="PTHR30237">
    <property type="entry name" value="MURAMOYLTETRAPEPTIDE CARBOXYPEPTIDASE"/>
    <property type="match status" value="1"/>
</dbReference>
<dbReference type="RefSeq" id="WP_073040944.1">
    <property type="nucleotide sequence ID" value="NZ_FQUO01000003.1"/>
</dbReference>
<name>A0A1M4WEL6_9BACT</name>
<dbReference type="InterPro" id="IPR003507">
    <property type="entry name" value="S66_fam"/>
</dbReference>
<dbReference type="PIRSF" id="PIRSF028757">
    <property type="entry name" value="LD-carboxypeptidase"/>
    <property type="match status" value="1"/>
</dbReference>
<dbReference type="Pfam" id="PF17676">
    <property type="entry name" value="Peptidase_S66C"/>
    <property type="match status" value="1"/>
</dbReference>
<dbReference type="GO" id="GO:0006508">
    <property type="term" value="P:proteolysis"/>
    <property type="evidence" value="ECO:0007669"/>
    <property type="project" value="UniProtKB-KW"/>
</dbReference>
<comment type="similarity">
    <text evidence="1">Belongs to the peptidase S66 family.</text>
</comment>
<feature type="domain" description="LD-carboxypeptidase C-terminal" evidence="8">
    <location>
        <begin position="175"/>
        <end position="290"/>
    </location>
</feature>
<protein>
    <submittedName>
        <fullName evidence="9">Muramoyltetrapeptide carboxypeptidase</fullName>
    </submittedName>
</protein>
<evidence type="ECO:0000256" key="5">
    <source>
        <dbReference type="ARBA" id="ARBA00022825"/>
    </source>
</evidence>
<accession>A0A1M4WEL6</accession>
<dbReference type="AlphaFoldDB" id="A0A1M4WEL6"/>
<dbReference type="SUPFAM" id="SSF141986">
    <property type="entry name" value="LD-carboxypeptidase A C-terminal domain-like"/>
    <property type="match status" value="1"/>
</dbReference>
<dbReference type="InterPro" id="IPR027478">
    <property type="entry name" value="LdcA_N"/>
</dbReference>
<keyword evidence="2 9" id="KW-0121">Carboxypeptidase</keyword>
<dbReference type="Proteomes" id="UP000184368">
    <property type="component" value="Unassembled WGS sequence"/>
</dbReference>
<dbReference type="Gene3D" id="3.50.30.60">
    <property type="entry name" value="LD-carboxypeptidase A C-terminal domain-like"/>
    <property type="match status" value="1"/>
</dbReference>
<sequence>MITIPPYLQQGDTIGIVAPAGFMSFEKIHTCIDVLGDWGYTVLLGETVHSESTNYFSGTDEARAADLQAMLDNKEVKAILCARGGYGLSRIIDDLSFKKFAKHPKWIVGFSDITVLHAHLYNNYKIASLHAPMAAAFNDEGHLTPFVQSLKEALSGEPANYRCDAHAFNRVGDAEGNLVGGNLTLVAHLLGTASELNTKNKILFLEDVGEYLYNIDRMMLQLKRSGKLERLAGLVVGGFTEMKDTIRPYGASVYEIIQDFVKDYDFPVCYDFPVGHDRQNYALKHGVAHKLVVDEAGVRLSEVI</sequence>
<evidence type="ECO:0000256" key="1">
    <source>
        <dbReference type="ARBA" id="ARBA00010233"/>
    </source>
</evidence>
<keyword evidence="4" id="KW-0378">Hydrolase</keyword>
<feature type="active site" description="Charge relay system" evidence="6">
    <location>
        <position position="276"/>
    </location>
</feature>
<feature type="active site" description="Charge relay system" evidence="6">
    <location>
        <position position="206"/>
    </location>
</feature>
<evidence type="ECO:0000259" key="7">
    <source>
        <dbReference type="Pfam" id="PF02016"/>
    </source>
</evidence>
<keyword evidence="3" id="KW-0645">Protease</keyword>
<dbReference type="GO" id="GO:0004180">
    <property type="term" value="F:carboxypeptidase activity"/>
    <property type="evidence" value="ECO:0007669"/>
    <property type="project" value="UniProtKB-KW"/>
</dbReference>
<proteinExistence type="inferred from homology"/>
<dbReference type="InterPro" id="IPR040449">
    <property type="entry name" value="Peptidase_S66_N"/>
</dbReference>
<dbReference type="Gene3D" id="3.40.50.10740">
    <property type="entry name" value="Class I glutamine amidotransferase-like"/>
    <property type="match status" value="1"/>
</dbReference>